<keyword evidence="3 10" id="KW-1134">Transmembrane beta strand</keyword>
<dbReference type="InterPro" id="IPR000531">
    <property type="entry name" value="Beta-barrel_TonB"/>
</dbReference>
<evidence type="ECO:0000256" key="8">
    <source>
        <dbReference type="ARBA" id="ARBA00023170"/>
    </source>
</evidence>
<evidence type="ECO:0000256" key="6">
    <source>
        <dbReference type="ARBA" id="ARBA00023077"/>
    </source>
</evidence>
<feature type="chain" id="PRO_5041316487" evidence="12">
    <location>
        <begin position="25"/>
        <end position="634"/>
    </location>
</feature>
<evidence type="ECO:0000256" key="12">
    <source>
        <dbReference type="SAM" id="SignalP"/>
    </source>
</evidence>
<dbReference type="PANTHER" id="PTHR30069:SF29">
    <property type="entry name" value="HEMOGLOBIN AND HEMOGLOBIN-HAPTOGLOBIN-BINDING PROTEIN 1-RELATED"/>
    <property type="match status" value="1"/>
</dbReference>
<dbReference type="Pfam" id="PF00593">
    <property type="entry name" value="TonB_dep_Rec_b-barrel"/>
    <property type="match status" value="1"/>
</dbReference>
<comment type="caution">
    <text evidence="15">The sequence shown here is derived from an EMBL/GenBank/DDBJ whole genome shotgun (WGS) entry which is preliminary data.</text>
</comment>
<feature type="domain" description="TonB-dependent receptor-like beta-barrel" evidence="13">
    <location>
        <begin position="208"/>
        <end position="608"/>
    </location>
</feature>
<keyword evidence="7 10" id="KW-0472">Membrane</keyword>
<keyword evidence="6 11" id="KW-0798">TonB box</keyword>
<dbReference type="InterPro" id="IPR036942">
    <property type="entry name" value="Beta-barrel_TonB_sf"/>
</dbReference>
<reference evidence="15" key="1">
    <citation type="submission" date="2022-04" db="EMBL/GenBank/DDBJ databases">
        <title>Desulfatitalea alkaliphila sp. nov., a novel anaerobic sulfate-reducing bacterium isolated from terrestrial mud volcano, Taman Peninsula, Russia.</title>
        <authorList>
            <person name="Khomyakova M.A."/>
            <person name="Merkel A.Y."/>
            <person name="Slobodkin A.I."/>
        </authorList>
    </citation>
    <scope>NUCLEOTIDE SEQUENCE</scope>
    <source>
        <strain evidence="15">M08but</strain>
    </source>
</reference>
<dbReference type="Proteomes" id="UP001165427">
    <property type="component" value="Unassembled WGS sequence"/>
</dbReference>
<feature type="domain" description="TonB-dependent receptor plug" evidence="14">
    <location>
        <begin position="47"/>
        <end position="150"/>
    </location>
</feature>
<dbReference type="Pfam" id="PF07715">
    <property type="entry name" value="Plug"/>
    <property type="match status" value="1"/>
</dbReference>
<evidence type="ECO:0000256" key="3">
    <source>
        <dbReference type="ARBA" id="ARBA00022452"/>
    </source>
</evidence>
<keyword evidence="5 12" id="KW-0732">Signal</keyword>
<comment type="subcellular location">
    <subcellularLocation>
        <location evidence="1 10">Cell outer membrane</location>
        <topology evidence="1 10">Multi-pass membrane protein</topology>
    </subcellularLocation>
</comment>
<evidence type="ECO:0000313" key="16">
    <source>
        <dbReference type="Proteomes" id="UP001165427"/>
    </source>
</evidence>
<dbReference type="Gene3D" id="2.170.130.10">
    <property type="entry name" value="TonB-dependent receptor, plug domain"/>
    <property type="match status" value="1"/>
</dbReference>
<protein>
    <submittedName>
        <fullName evidence="15">TonB-dependent receptor</fullName>
    </submittedName>
</protein>
<dbReference type="GO" id="GO:0015344">
    <property type="term" value="F:siderophore uptake transmembrane transporter activity"/>
    <property type="evidence" value="ECO:0007669"/>
    <property type="project" value="TreeGrafter"/>
</dbReference>
<keyword evidence="2 10" id="KW-0813">Transport</keyword>
<dbReference type="PANTHER" id="PTHR30069">
    <property type="entry name" value="TONB-DEPENDENT OUTER MEMBRANE RECEPTOR"/>
    <property type="match status" value="1"/>
</dbReference>
<evidence type="ECO:0000313" key="15">
    <source>
        <dbReference type="EMBL" id="MCJ8499762.1"/>
    </source>
</evidence>
<gene>
    <name evidence="15" type="ORF">MRX98_04185</name>
</gene>
<dbReference type="CDD" id="cd01347">
    <property type="entry name" value="ligand_gated_channel"/>
    <property type="match status" value="1"/>
</dbReference>
<proteinExistence type="inferred from homology"/>
<name>A0AA41R0B1_9BACT</name>
<evidence type="ECO:0000256" key="4">
    <source>
        <dbReference type="ARBA" id="ARBA00022692"/>
    </source>
</evidence>
<evidence type="ECO:0000256" key="5">
    <source>
        <dbReference type="ARBA" id="ARBA00022729"/>
    </source>
</evidence>
<feature type="signal peptide" evidence="12">
    <location>
        <begin position="1"/>
        <end position="24"/>
    </location>
</feature>
<evidence type="ECO:0000259" key="13">
    <source>
        <dbReference type="Pfam" id="PF00593"/>
    </source>
</evidence>
<dbReference type="InterPro" id="IPR037066">
    <property type="entry name" value="Plug_dom_sf"/>
</dbReference>
<evidence type="ECO:0000256" key="7">
    <source>
        <dbReference type="ARBA" id="ARBA00023136"/>
    </source>
</evidence>
<keyword evidence="8 15" id="KW-0675">Receptor</keyword>
<dbReference type="PROSITE" id="PS52016">
    <property type="entry name" value="TONB_DEPENDENT_REC_3"/>
    <property type="match status" value="1"/>
</dbReference>
<evidence type="ECO:0000256" key="11">
    <source>
        <dbReference type="RuleBase" id="RU003357"/>
    </source>
</evidence>
<evidence type="ECO:0000256" key="1">
    <source>
        <dbReference type="ARBA" id="ARBA00004571"/>
    </source>
</evidence>
<comment type="similarity">
    <text evidence="10 11">Belongs to the TonB-dependent receptor family.</text>
</comment>
<evidence type="ECO:0000256" key="2">
    <source>
        <dbReference type="ARBA" id="ARBA00022448"/>
    </source>
</evidence>
<dbReference type="InterPro" id="IPR012910">
    <property type="entry name" value="Plug_dom"/>
</dbReference>
<keyword evidence="9 10" id="KW-0998">Cell outer membrane</keyword>
<keyword evidence="16" id="KW-1185">Reference proteome</keyword>
<evidence type="ECO:0000256" key="9">
    <source>
        <dbReference type="ARBA" id="ARBA00023237"/>
    </source>
</evidence>
<organism evidence="15 16">
    <name type="scientific">Desulfatitalea alkaliphila</name>
    <dbReference type="NCBI Taxonomy" id="2929485"/>
    <lineage>
        <taxon>Bacteria</taxon>
        <taxon>Pseudomonadati</taxon>
        <taxon>Thermodesulfobacteriota</taxon>
        <taxon>Desulfobacteria</taxon>
        <taxon>Desulfobacterales</taxon>
        <taxon>Desulfosarcinaceae</taxon>
        <taxon>Desulfatitalea</taxon>
    </lineage>
</organism>
<accession>A0AA41R0B1</accession>
<sequence length="634" mass="70697">MFRRLLLAAAVMMFCPAVVPTAAANGEEALQAGEVVVTATMTEKTIVDAPGAVQVISAREMREMNALTVADALESAAGLVVSRESGRVRVPAIRGGRSKHTLVLLDGRRLAFGFNDMIDLRQIPAHMVERIEVVRGPASALFGSDALGGVVNIITRRAPEATTAELTGQYGVNRFGDAQSFTGGALVGGSLDRLRLLAAAESGHTQGWDQDGMLPDDGFRQRPRFAAGRVAFDFTDRQSLSGGMEYNDNVYTGDQFYENLARERRFQEERRGYHLQYDLRLKPMHQLLLRVNRSEYRNEMGFNPFAESGRRQTEQYINQAEARYSGLLWHRHLLTIGGELRRDGLDDTQMGLRTDASVDNSSVFAQNEFHLLDPLYVVLGLRYDNHSGFGDRWTPRASAIYSLTDALRLKGAYAHGFRAPSLTELNVTSFRRRGRDVYAANPDLEAESSITYELGIELTQARYYGRMTGFQTEVDNLIETVFDRSEGSGQNRRDFYQYRNIAEATLKGIEAEAGVRLPLGLTLDGNFTWLDVENRSGSENIGAQPEYKYFIKLGFHHPEMRLRANLRMSGIGRITYADGERYSYPLFGAYVAKGLGRHLELFAGVENILDKRIVRDGVTLIAPTTFHAGVSIRM</sequence>
<evidence type="ECO:0000259" key="14">
    <source>
        <dbReference type="Pfam" id="PF07715"/>
    </source>
</evidence>
<dbReference type="AlphaFoldDB" id="A0AA41R0B1"/>
<dbReference type="RefSeq" id="WP_246903254.1">
    <property type="nucleotide sequence ID" value="NZ_JALJRB010000003.1"/>
</dbReference>
<dbReference type="Gene3D" id="2.40.170.20">
    <property type="entry name" value="TonB-dependent receptor, beta-barrel domain"/>
    <property type="match status" value="1"/>
</dbReference>
<keyword evidence="4 10" id="KW-0812">Transmembrane</keyword>
<dbReference type="GO" id="GO:0009279">
    <property type="term" value="C:cell outer membrane"/>
    <property type="evidence" value="ECO:0007669"/>
    <property type="project" value="UniProtKB-SubCell"/>
</dbReference>
<dbReference type="EMBL" id="JALJRB010000003">
    <property type="protein sequence ID" value="MCJ8499762.1"/>
    <property type="molecule type" value="Genomic_DNA"/>
</dbReference>
<dbReference type="InterPro" id="IPR039426">
    <property type="entry name" value="TonB-dep_rcpt-like"/>
</dbReference>
<dbReference type="GO" id="GO:0044718">
    <property type="term" value="P:siderophore transmembrane transport"/>
    <property type="evidence" value="ECO:0007669"/>
    <property type="project" value="TreeGrafter"/>
</dbReference>
<dbReference type="SUPFAM" id="SSF56935">
    <property type="entry name" value="Porins"/>
    <property type="match status" value="1"/>
</dbReference>
<evidence type="ECO:0000256" key="10">
    <source>
        <dbReference type="PROSITE-ProRule" id="PRU01360"/>
    </source>
</evidence>